<name>A0AAD9A8J2_9PEZI</name>
<dbReference type="AlphaFoldDB" id="A0AAD9A8J2"/>
<dbReference type="EMBL" id="JAQOWY010000359">
    <property type="protein sequence ID" value="KAK1843426.1"/>
    <property type="molecule type" value="Genomic_DNA"/>
</dbReference>
<keyword evidence="2" id="KW-1185">Reference proteome</keyword>
<comment type="caution">
    <text evidence="1">The sequence shown here is derived from an EMBL/GenBank/DDBJ whole genome shotgun (WGS) entry which is preliminary data.</text>
</comment>
<organism evidence="1 2">
    <name type="scientific">Colletotrichum chrysophilum</name>
    <dbReference type="NCBI Taxonomy" id="1836956"/>
    <lineage>
        <taxon>Eukaryota</taxon>
        <taxon>Fungi</taxon>
        <taxon>Dikarya</taxon>
        <taxon>Ascomycota</taxon>
        <taxon>Pezizomycotina</taxon>
        <taxon>Sordariomycetes</taxon>
        <taxon>Hypocreomycetidae</taxon>
        <taxon>Glomerellales</taxon>
        <taxon>Glomerellaceae</taxon>
        <taxon>Colletotrichum</taxon>
        <taxon>Colletotrichum gloeosporioides species complex</taxon>
    </lineage>
</organism>
<protein>
    <submittedName>
        <fullName evidence="1">Uncharacterized protein</fullName>
    </submittedName>
</protein>
<reference evidence="1" key="1">
    <citation type="submission" date="2023-01" db="EMBL/GenBank/DDBJ databases">
        <title>Colletotrichum chrysophilum M932 genome sequence.</title>
        <authorList>
            <person name="Baroncelli R."/>
        </authorList>
    </citation>
    <scope>NUCLEOTIDE SEQUENCE</scope>
    <source>
        <strain evidence="1">M932</strain>
    </source>
</reference>
<sequence length="72" mass="7688">MTREWSAAGMSMVLSVTQVQGDKEKQEGGKGNGWWLAGTKPTVDVYPLGAVQRSGSGLSSQLTMVSAMQQQQ</sequence>
<evidence type="ECO:0000313" key="1">
    <source>
        <dbReference type="EMBL" id="KAK1843426.1"/>
    </source>
</evidence>
<proteinExistence type="predicted"/>
<gene>
    <name evidence="1" type="ORF">CCHR01_13960</name>
</gene>
<accession>A0AAD9A8J2</accession>
<dbReference type="Proteomes" id="UP001243330">
    <property type="component" value="Unassembled WGS sequence"/>
</dbReference>
<evidence type="ECO:0000313" key="2">
    <source>
        <dbReference type="Proteomes" id="UP001243330"/>
    </source>
</evidence>